<feature type="domain" description="Sm" evidence="2">
    <location>
        <begin position="11"/>
        <end position="46"/>
    </location>
</feature>
<dbReference type="InterPro" id="IPR010920">
    <property type="entry name" value="LSM_dom_sf"/>
</dbReference>
<dbReference type="EMBL" id="BEYU01000115">
    <property type="protein sequence ID" value="GBG32104.1"/>
    <property type="molecule type" value="Genomic_DNA"/>
</dbReference>
<feature type="region of interest" description="Disordered" evidence="1">
    <location>
        <begin position="68"/>
        <end position="92"/>
    </location>
</feature>
<dbReference type="AlphaFoldDB" id="A0A2R5GVZ9"/>
<proteinExistence type="predicted"/>
<protein>
    <submittedName>
        <fullName evidence="3">N-alpha-acetyltransferase 38, NatC auxiliary subunit</fullName>
    </submittedName>
</protein>
<feature type="compositionally biased region" description="Low complexity" evidence="1">
    <location>
        <begin position="73"/>
        <end position="83"/>
    </location>
</feature>
<dbReference type="GO" id="GO:0016740">
    <property type="term" value="F:transferase activity"/>
    <property type="evidence" value="ECO:0007669"/>
    <property type="project" value="UniProtKB-KW"/>
</dbReference>
<reference evidence="3 4" key="1">
    <citation type="submission" date="2017-12" db="EMBL/GenBank/DDBJ databases">
        <title>Sequencing, de novo assembly and annotation of complete genome of a new Thraustochytrid species, strain FCC1311.</title>
        <authorList>
            <person name="Sedici K."/>
            <person name="Godart F."/>
            <person name="Aiese Cigliano R."/>
            <person name="Sanseverino W."/>
            <person name="Barakat M."/>
            <person name="Ortet P."/>
            <person name="Marechal E."/>
            <person name="Cagnac O."/>
            <person name="Amato A."/>
        </authorList>
    </citation>
    <scope>NUCLEOTIDE SEQUENCE [LARGE SCALE GENOMIC DNA]</scope>
</reference>
<dbReference type="InterPro" id="IPR001163">
    <property type="entry name" value="Sm_dom_euk/arc"/>
</dbReference>
<dbReference type="OrthoDB" id="368909at2759"/>
<gene>
    <name evidence="3" type="ORF">FCC1311_083292</name>
</gene>
<organism evidence="3 4">
    <name type="scientific">Hondaea fermentalgiana</name>
    <dbReference type="NCBI Taxonomy" id="2315210"/>
    <lineage>
        <taxon>Eukaryota</taxon>
        <taxon>Sar</taxon>
        <taxon>Stramenopiles</taxon>
        <taxon>Bigyra</taxon>
        <taxon>Labyrinthulomycetes</taxon>
        <taxon>Thraustochytrida</taxon>
        <taxon>Thraustochytriidae</taxon>
        <taxon>Hondaea</taxon>
    </lineage>
</organism>
<evidence type="ECO:0000259" key="2">
    <source>
        <dbReference type="Pfam" id="PF01423"/>
    </source>
</evidence>
<evidence type="ECO:0000313" key="3">
    <source>
        <dbReference type="EMBL" id="GBG32104.1"/>
    </source>
</evidence>
<accession>A0A2R5GVZ9</accession>
<dbReference type="InParanoid" id="A0A2R5GVZ9"/>
<name>A0A2R5GVZ9_9STRA</name>
<evidence type="ECO:0000313" key="4">
    <source>
        <dbReference type="Proteomes" id="UP000241890"/>
    </source>
</evidence>
<dbReference type="Proteomes" id="UP000241890">
    <property type="component" value="Unassembled WGS sequence"/>
</dbReference>
<keyword evidence="4" id="KW-1185">Reference proteome</keyword>
<comment type="caution">
    <text evidence="3">The sequence shown here is derived from an EMBL/GenBank/DDBJ whole genome shotgun (WGS) entry which is preliminary data.</text>
</comment>
<dbReference type="Gene3D" id="2.30.30.100">
    <property type="match status" value="1"/>
</dbReference>
<keyword evidence="3" id="KW-0808">Transferase</keyword>
<sequence>MTSQEAAETRLREMLGSEVRVTLSDGRIVNGAFECIDQGMNAIVRDKKIGLVMVPGIHVAKFEVEAKDQGSKATAEAAPAETPAPAPVQQEE</sequence>
<dbReference type="Pfam" id="PF01423">
    <property type="entry name" value="LSM"/>
    <property type="match status" value="1"/>
</dbReference>
<dbReference type="SUPFAM" id="SSF50182">
    <property type="entry name" value="Sm-like ribonucleoproteins"/>
    <property type="match status" value="1"/>
</dbReference>
<evidence type="ECO:0000256" key="1">
    <source>
        <dbReference type="SAM" id="MobiDB-lite"/>
    </source>
</evidence>